<evidence type="ECO:0000313" key="3">
    <source>
        <dbReference type="Proteomes" id="UP000186955"/>
    </source>
</evidence>
<feature type="compositionally biased region" description="Basic and acidic residues" evidence="1">
    <location>
        <begin position="280"/>
        <end position="290"/>
    </location>
</feature>
<feature type="region of interest" description="Disordered" evidence="1">
    <location>
        <begin position="15"/>
        <end position="362"/>
    </location>
</feature>
<gene>
    <name evidence="2" type="ORF">PENSUB_10155</name>
</gene>
<dbReference type="PANTHER" id="PTHR40132:SF1">
    <property type="entry name" value="PRE-MRNA-SPLICING FACTOR 38B"/>
    <property type="match status" value="1"/>
</dbReference>
<dbReference type="Proteomes" id="UP000186955">
    <property type="component" value="Unassembled WGS sequence"/>
</dbReference>
<dbReference type="AlphaFoldDB" id="A0A1Q5TAY5"/>
<evidence type="ECO:0000313" key="2">
    <source>
        <dbReference type="EMBL" id="OKO97361.1"/>
    </source>
</evidence>
<reference evidence="2 3" key="1">
    <citation type="submission" date="2016-10" db="EMBL/GenBank/DDBJ databases">
        <title>Genome sequence of the ascomycete fungus Penicillium subrubescens.</title>
        <authorList>
            <person name="De Vries R.P."/>
            <person name="Peng M."/>
            <person name="Dilokpimol A."/>
            <person name="Hilden K."/>
            <person name="Makela M.R."/>
            <person name="Grigoriev I."/>
            <person name="Riley R."/>
            <person name="Granchi Z."/>
        </authorList>
    </citation>
    <scope>NUCLEOTIDE SEQUENCE [LARGE SCALE GENOMIC DNA]</scope>
    <source>
        <strain evidence="2 3">CBS 132785</strain>
    </source>
</reference>
<evidence type="ECO:0000256" key="1">
    <source>
        <dbReference type="SAM" id="MobiDB-lite"/>
    </source>
</evidence>
<dbReference type="EMBL" id="MNBE01000695">
    <property type="protein sequence ID" value="OKO97361.1"/>
    <property type="molecule type" value="Genomic_DNA"/>
</dbReference>
<protein>
    <recommendedName>
        <fullName evidence="4">Pre-mRNA-splicing factor 38B</fullName>
    </recommendedName>
</protein>
<evidence type="ECO:0008006" key="4">
    <source>
        <dbReference type="Google" id="ProtNLM"/>
    </source>
</evidence>
<feature type="compositionally biased region" description="Basic and acidic residues" evidence="1">
    <location>
        <begin position="246"/>
        <end position="255"/>
    </location>
</feature>
<accession>A0A1Q5TAY5</accession>
<dbReference type="STRING" id="1316194.A0A1Q5TAY5"/>
<comment type="caution">
    <text evidence="2">The sequence shown here is derived from an EMBL/GenBank/DDBJ whole genome shotgun (WGS) entry which is preliminary data.</text>
</comment>
<feature type="compositionally biased region" description="Acidic residues" evidence="1">
    <location>
        <begin position="337"/>
        <end position="346"/>
    </location>
</feature>
<feature type="compositionally biased region" description="Basic and acidic residues" evidence="1">
    <location>
        <begin position="51"/>
        <end position="72"/>
    </location>
</feature>
<feature type="compositionally biased region" description="Basic and acidic residues" evidence="1">
    <location>
        <begin position="149"/>
        <end position="179"/>
    </location>
</feature>
<feature type="compositionally biased region" description="Basic and acidic residues" evidence="1">
    <location>
        <begin position="80"/>
        <end position="100"/>
    </location>
</feature>
<name>A0A1Q5TAY5_9EURO</name>
<dbReference type="OrthoDB" id="2431475at2759"/>
<dbReference type="PANTHER" id="PTHR40132">
    <property type="entry name" value="PRE-MRNA-SPLICING FACTOR 38B"/>
    <property type="match status" value="1"/>
</dbReference>
<feature type="compositionally biased region" description="Basic and acidic residues" evidence="1">
    <location>
        <begin position="108"/>
        <end position="126"/>
    </location>
</feature>
<organism evidence="2 3">
    <name type="scientific">Penicillium subrubescens</name>
    <dbReference type="NCBI Taxonomy" id="1316194"/>
    <lineage>
        <taxon>Eukaryota</taxon>
        <taxon>Fungi</taxon>
        <taxon>Dikarya</taxon>
        <taxon>Ascomycota</taxon>
        <taxon>Pezizomycotina</taxon>
        <taxon>Eurotiomycetes</taxon>
        <taxon>Eurotiomycetidae</taxon>
        <taxon>Eurotiales</taxon>
        <taxon>Aspergillaceae</taxon>
        <taxon>Penicillium</taxon>
    </lineage>
</organism>
<sequence length="450" mass="52467">MDDNMDDEYVAELLTREARESSQRYQTTGSYMSRRPAGNAPKPNTRFLRHLIKETDSHNTALKRKEERDAKDRLRHLRARPKDDLSSDHSRPTRRDDHRSSSPGLARSRREEGRDRQQRDERESPHPQRRHRPRDSATERDRSRRHRHRDDSRDRSSRDHRDRDQRDHRDKPSRSDRHEPTRKRHSRRETSRSRSRSRSPRRARSSERHRSRKHRRSESPSDKRSSHSRRSRTEHRSGHSPSEKPPIPRDSHSDSTRTAPNPREQRQESASAAAAAYTTLRRDDLDHDSDPLEDLVGPLPPQSHDEGAGPIRSRGRGAYKPRASNIDAHFAPKYDPTEDLPSDDDQASSLNKPSRRPVAGLMTADDDWDMALEALRDRQRWKAKGEERLRAAGMNEETIDRWKHNAAFTGADSTEGNPENVRWAKKGEGREWDRGKVIDEDGHVDVRAAW</sequence>
<feature type="compositionally biased region" description="Basic residues" evidence="1">
    <location>
        <begin position="180"/>
        <end position="216"/>
    </location>
</feature>
<keyword evidence="3" id="KW-1185">Reference proteome</keyword>
<proteinExistence type="predicted"/>
<feature type="region of interest" description="Disordered" evidence="1">
    <location>
        <begin position="407"/>
        <end position="428"/>
    </location>
</feature>